<keyword evidence="1" id="KW-0812">Transmembrane</keyword>
<feature type="transmembrane region" description="Helical" evidence="1">
    <location>
        <begin position="105"/>
        <end position="130"/>
    </location>
</feature>
<keyword evidence="1" id="KW-0472">Membrane</keyword>
<keyword evidence="1" id="KW-1133">Transmembrane helix</keyword>
<dbReference type="AlphaFoldDB" id="A0AA36D2S5"/>
<feature type="non-terminal residue" evidence="2">
    <location>
        <position position="275"/>
    </location>
</feature>
<evidence type="ECO:0000313" key="3">
    <source>
        <dbReference type="Proteomes" id="UP001177023"/>
    </source>
</evidence>
<name>A0AA36D2S5_9BILA</name>
<comment type="caution">
    <text evidence="2">The sequence shown here is derived from an EMBL/GenBank/DDBJ whole genome shotgun (WGS) entry which is preliminary data.</text>
</comment>
<evidence type="ECO:0008006" key="4">
    <source>
        <dbReference type="Google" id="ProtNLM"/>
    </source>
</evidence>
<accession>A0AA36D2S5</accession>
<reference evidence="2" key="1">
    <citation type="submission" date="2023-06" db="EMBL/GenBank/DDBJ databases">
        <authorList>
            <person name="Delattre M."/>
        </authorList>
    </citation>
    <scope>NUCLEOTIDE SEQUENCE</scope>
    <source>
        <strain evidence="2">AF72</strain>
    </source>
</reference>
<feature type="transmembrane region" description="Helical" evidence="1">
    <location>
        <begin position="18"/>
        <end position="42"/>
    </location>
</feature>
<organism evidence="2 3">
    <name type="scientific">Mesorhabditis spiculigera</name>
    <dbReference type="NCBI Taxonomy" id="96644"/>
    <lineage>
        <taxon>Eukaryota</taxon>
        <taxon>Metazoa</taxon>
        <taxon>Ecdysozoa</taxon>
        <taxon>Nematoda</taxon>
        <taxon>Chromadorea</taxon>
        <taxon>Rhabditida</taxon>
        <taxon>Rhabditina</taxon>
        <taxon>Rhabditomorpha</taxon>
        <taxon>Rhabditoidea</taxon>
        <taxon>Rhabditidae</taxon>
        <taxon>Mesorhabditinae</taxon>
        <taxon>Mesorhabditis</taxon>
    </lineage>
</organism>
<dbReference type="EMBL" id="CATQJA010002659">
    <property type="protein sequence ID" value="CAJ0580003.1"/>
    <property type="molecule type" value="Genomic_DNA"/>
</dbReference>
<gene>
    <name evidence="2" type="ORF">MSPICULIGERA_LOCUS18206</name>
</gene>
<feature type="transmembrane region" description="Helical" evidence="1">
    <location>
        <begin position="54"/>
        <end position="76"/>
    </location>
</feature>
<evidence type="ECO:0000313" key="2">
    <source>
        <dbReference type="EMBL" id="CAJ0580003.1"/>
    </source>
</evidence>
<protein>
    <recommendedName>
        <fullName evidence="4">Serpentine receptor class gamma</fullName>
    </recommendedName>
</protein>
<proteinExistence type="predicted"/>
<keyword evidence="3" id="KW-1185">Reference proteome</keyword>
<feature type="transmembrane region" description="Helical" evidence="1">
    <location>
        <begin position="180"/>
        <end position="206"/>
    </location>
</feature>
<evidence type="ECO:0000256" key="1">
    <source>
        <dbReference type="SAM" id="Phobius"/>
    </source>
</evidence>
<dbReference type="Proteomes" id="UP001177023">
    <property type="component" value="Unassembled WGS sequence"/>
</dbReference>
<feature type="transmembrane region" description="Helical" evidence="1">
    <location>
        <begin position="151"/>
        <end position="168"/>
    </location>
</feature>
<sequence length="275" mass="31423">MATTSQYVEEKEINYLEIISTSVFVGIGLITIVVYARILVYHWRNGFKTHFQKILIVFVANTGPIPLLLRISYAFAFKYQVLGTLLVALNRASAIAKPQVYDKELYSLAFIPLCTFIVVLTLFVNLYTGIRLYTYGRTATRSQRLSRQENTFHMTTMAQFLVQMLNAIDSVITATQDMDAYWFFFHFAPVFSDVSNFLPIWFLLVVSPDTRNIVRYGSAGGPTRAKSPVFLHAPRFLLALSDETRKMVFRHNREDSKETTISIATVKSHAGNRKF</sequence>